<sequence>HFAWFTSKRSIFSSPLCQKESKPISVVQVPSYDLRDMCSSVPLQPSEMLEPDFPEEDEEEEEDEERCTKTRRLMISGLAFPSLAPKWYSQNHLGVLSMVFHPRMRDSWSLDPNDDMLGSISQLLMCPLNLFLEGEFPWREHGEYVKDLHHFISEKILEPEQFEPEFRSNVSYLLDCFEMLVGHGRYLFPESIPGHRKYLARLHSSLKHIEDILKDMKDDAELEHLIVEENFKRIGQMFEILGVDSEHIVIAQKEIEEDERVRALAEAEEEEEEEVEEISEHEYNEYENTIAVQACCPIPGDAPNIKSANLPTIKAIDGTKEGKLGYNQSYTAKEMENTIAVQACCPIPGDAPNIKSANLPTIKAIDGTKEGKLGYNQSYTAKEMVKGEYNEGDFTHISIPFSSSSPMKGAYISLYGRSWASPPSHLIFTLTSSKGEKTSKKYEFPEFIGYHWYFLPVDLPDVVLCEITGKGIWRGRKKKSFTIQTLFFIREETPEEIESREAKEKLWREAQVVKPEFVKKGRRYSIPGDEYDDRISIPIPRDDPKVVDPSFSMVKCKDDAYRKESEEYDKSSEAQRMLKGEDDVVLSHLSIPFPSPSPLKGAYICVDNQENSPSLLFAFTDDDGKKTCKKYDFTKPDEKKWQRHEWYFLPIDLDNVVLCEIEGKGSWMDKKSVDFYIESLIFIRGDDI</sequence>
<protein>
    <submittedName>
        <fullName evidence="3">Uncharacterized protein</fullName>
    </submittedName>
</protein>
<dbReference type="Proteomes" id="UP001057375">
    <property type="component" value="Unassembled WGS sequence"/>
</dbReference>
<dbReference type="EMBL" id="BQXS01012025">
    <property type="protein sequence ID" value="GKT19182.1"/>
    <property type="molecule type" value="Genomic_DNA"/>
</dbReference>
<comment type="caution">
    <text evidence="3">The sequence shown here is derived from an EMBL/GenBank/DDBJ whole genome shotgun (WGS) entry which is preliminary data.</text>
</comment>
<feature type="region of interest" description="Disordered" evidence="2">
    <location>
        <begin position="44"/>
        <end position="66"/>
    </location>
</feature>
<evidence type="ECO:0000256" key="2">
    <source>
        <dbReference type="SAM" id="MobiDB-lite"/>
    </source>
</evidence>
<gene>
    <name evidence="3" type="ORF">ADUPG1_011458</name>
</gene>
<proteinExistence type="predicted"/>
<accession>A0ABQ5JZ58</accession>
<organism evidence="3 4">
    <name type="scientific">Aduncisulcus paluster</name>
    <dbReference type="NCBI Taxonomy" id="2918883"/>
    <lineage>
        <taxon>Eukaryota</taxon>
        <taxon>Metamonada</taxon>
        <taxon>Carpediemonas-like organisms</taxon>
        <taxon>Aduncisulcus</taxon>
    </lineage>
</organism>
<name>A0ABQ5JZ58_9EUKA</name>
<keyword evidence="1" id="KW-0175">Coiled coil</keyword>
<feature type="coiled-coil region" evidence="1">
    <location>
        <begin position="248"/>
        <end position="284"/>
    </location>
</feature>
<evidence type="ECO:0000313" key="4">
    <source>
        <dbReference type="Proteomes" id="UP001057375"/>
    </source>
</evidence>
<evidence type="ECO:0000256" key="1">
    <source>
        <dbReference type="SAM" id="Coils"/>
    </source>
</evidence>
<feature type="non-terminal residue" evidence="3">
    <location>
        <position position="1"/>
    </location>
</feature>
<feature type="compositionally biased region" description="Acidic residues" evidence="2">
    <location>
        <begin position="49"/>
        <end position="65"/>
    </location>
</feature>
<keyword evidence="4" id="KW-1185">Reference proteome</keyword>
<reference evidence="3" key="1">
    <citation type="submission" date="2022-03" db="EMBL/GenBank/DDBJ databases">
        <title>Draft genome sequence of Aduncisulcus paluster, a free-living microaerophilic Fornicata.</title>
        <authorList>
            <person name="Yuyama I."/>
            <person name="Kume K."/>
            <person name="Tamura T."/>
            <person name="Inagaki Y."/>
            <person name="Hashimoto T."/>
        </authorList>
    </citation>
    <scope>NUCLEOTIDE SEQUENCE</scope>
    <source>
        <strain evidence="3">NY0171</strain>
    </source>
</reference>
<evidence type="ECO:0000313" key="3">
    <source>
        <dbReference type="EMBL" id="GKT19182.1"/>
    </source>
</evidence>